<dbReference type="RefSeq" id="WP_154617204.1">
    <property type="nucleotide sequence ID" value="NZ_JADFAX010000005.1"/>
</dbReference>
<proteinExistence type="predicted"/>
<comment type="caution">
    <text evidence="1">The sequence shown here is derived from an EMBL/GenBank/DDBJ whole genome shotgun (WGS) entry which is preliminary data.</text>
</comment>
<organism evidence="1 2">
    <name type="scientific">Streptococcus uberis</name>
    <dbReference type="NCBI Taxonomy" id="1349"/>
    <lineage>
        <taxon>Bacteria</taxon>
        <taxon>Bacillati</taxon>
        <taxon>Bacillota</taxon>
        <taxon>Bacilli</taxon>
        <taxon>Lactobacillales</taxon>
        <taxon>Streptococcaceae</taxon>
        <taxon>Streptococcus</taxon>
    </lineage>
</organism>
<gene>
    <name evidence="1" type="ORF">GKS16_02675</name>
</gene>
<dbReference type="Proteomes" id="UP000483839">
    <property type="component" value="Unassembled WGS sequence"/>
</dbReference>
<name>A0A6L6G7P8_STRUB</name>
<sequence length="59" mass="7180">MRTNEEVEKEFEEFLKDIPDFPDPSEMTDMQLMRCRFVNMTIEQNKAVIEELKKRDLIK</sequence>
<dbReference type="EMBL" id="WLXI01000024">
    <property type="protein sequence ID" value="MTD01189.1"/>
    <property type="molecule type" value="Genomic_DNA"/>
</dbReference>
<reference evidence="1 2" key="1">
    <citation type="submission" date="2019-11" db="EMBL/GenBank/DDBJ databases">
        <title>Streptococcus uberis isolated from clinical mastitis cases on a southeastern Queensland dairy.</title>
        <authorList>
            <person name="Workentine M.L."/>
            <person name="Price R."/>
            <person name="Olchowy T."/>
        </authorList>
    </citation>
    <scope>NUCLEOTIDE SEQUENCE [LARGE SCALE GENOMIC DNA]</scope>
    <source>
        <strain evidence="1 2">OLC4459-A17</strain>
    </source>
</reference>
<evidence type="ECO:0000313" key="1">
    <source>
        <dbReference type="EMBL" id="MTD01189.1"/>
    </source>
</evidence>
<dbReference type="AlphaFoldDB" id="A0A6L6G7P8"/>
<accession>A0A6L6G7P8</accession>
<evidence type="ECO:0000313" key="2">
    <source>
        <dbReference type="Proteomes" id="UP000483839"/>
    </source>
</evidence>
<evidence type="ECO:0008006" key="3">
    <source>
        <dbReference type="Google" id="ProtNLM"/>
    </source>
</evidence>
<protein>
    <recommendedName>
        <fullName evidence="3">Phage protein</fullName>
    </recommendedName>
</protein>